<dbReference type="EMBL" id="LBVT01000014">
    <property type="protein sequence ID" value="KKQ91450.1"/>
    <property type="molecule type" value="Genomic_DNA"/>
</dbReference>
<dbReference type="InterPro" id="IPR007554">
    <property type="entry name" value="Glycerophosphate_synth"/>
</dbReference>
<sequence>MTMNQKFREKENPSAKIAFFVWDSHQYYNYKNIASYLTESEYVVCDTWHANIRDRGNGCHIDEIIDLLEKNNCHWRVITEINDSSFIEYFLKKYDILVSTLMWPPLSTLSFKTLFSRKKTVRILDGCSKGLATFAPWSAYFDIALAYGSYTEEYLKLINTTYIVGNHKFDDWFSGAVNREETENIMARLDPSKKTILYLPTHSGLSSLHNYASAVALLRKKYNVLAKLHRHSWLSEANASVRLLQDGVLMYGSKDDLLSLIAVADAVITDSSSVSLEVLLSGKPMIILDVVSLDKEAWRKHQEGEEFNGYWYSGGLEYEESAGKKLRDIFFKFNLLVKNPDKIESVLSGAFGEDWKASEDERNKFKNYIFAHQDGKSGERAARIIRNFLTMPKPTSPLLGAAIRAYFPVLNKNYAFGIQKALREIKRKDQEIKKLRIENLTYYIIKKEQNILKKIYLLLKYLLNGDNL</sequence>
<gene>
    <name evidence="1" type="ORF">UT16_C0014G0006</name>
</gene>
<dbReference type="Proteomes" id="UP000034706">
    <property type="component" value="Unassembled WGS sequence"/>
</dbReference>
<proteinExistence type="predicted"/>
<accession>A0A0G0LTZ0</accession>
<evidence type="ECO:0000313" key="1">
    <source>
        <dbReference type="EMBL" id="KKQ91450.1"/>
    </source>
</evidence>
<organism evidence="1 2">
    <name type="scientific">Candidatus Azambacteria bacterium GW2011_GWA2_39_10</name>
    <dbReference type="NCBI Taxonomy" id="1618611"/>
    <lineage>
        <taxon>Bacteria</taxon>
        <taxon>Candidatus Azamiibacteriota</taxon>
    </lineage>
</organism>
<evidence type="ECO:0000313" key="2">
    <source>
        <dbReference type="Proteomes" id="UP000034706"/>
    </source>
</evidence>
<dbReference type="Gene3D" id="3.40.50.12580">
    <property type="match status" value="1"/>
</dbReference>
<keyword evidence="1" id="KW-0808">Transferase</keyword>
<dbReference type="Pfam" id="PF04464">
    <property type="entry name" value="Glyphos_transf"/>
    <property type="match status" value="1"/>
</dbReference>
<protein>
    <submittedName>
        <fullName evidence="1">Glycosyl/glycerophosphate transferase, teichoic acid biosynthesis</fullName>
    </submittedName>
</protein>
<dbReference type="InterPro" id="IPR043148">
    <property type="entry name" value="TagF_C"/>
</dbReference>
<dbReference type="GO" id="GO:0047355">
    <property type="term" value="F:CDP-glycerol glycerophosphotransferase activity"/>
    <property type="evidence" value="ECO:0007669"/>
    <property type="project" value="InterPro"/>
</dbReference>
<name>A0A0G0LTZ0_9BACT</name>
<reference evidence="1 2" key="1">
    <citation type="journal article" date="2015" name="Nature">
        <title>rRNA introns, odd ribosomes, and small enigmatic genomes across a large radiation of phyla.</title>
        <authorList>
            <person name="Brown C.T."/>
            <person name="Hug L.A."/>
            <person name="Thomas B.C."/>
            <person name="Sharon I."/>
            <person name="Castelle C.J."/>
            <person name="Singh A."/>
            <person name="Wilkins M.J."/>
            <person name="Williams K.H."/>
            <person name="Banfield J.F."/>
        </authorList>
    </citation>
    <scope>NUCLEOTIDE SEQUENCE [LARGE SCALE GENOMIC DNA]</scope>
</reference>
<comment type="caution">
    <text evidence="1">The sequence shown here is derived from an EMBL/GenBank/DDBJ whole genome shotgun (WGS) entry which is preliminary data.</text>
</comment>
<dbReference type="SUPFAM" id="SSF53756">
    <property type="entry name" value="UDP-Glycosyltransferase/glycogen phosphorylase"/>
    <property type="match status" value="1"/>
</dbReference>
<dbReference type="GO" id="GO:0016020">
    <property type="term" value="C:membrane"/>
    <property type="evidence" value="ECO:0007669"/>
    <property type="project" value="InterPro"/>
</dbReference>
<dbReference type="AlphaFoldDB" id="A0A0G0LTZ0"/>